<organism evidence="1 2">
    <name type="scientific">Abeliophyllum distichum</name>
    <dbReference type="NCBI Taxonomy" id="126358"/>
    <lineage>
        <taxon>Eukaryota</taxon>
        <taxon>Viridiplantae</taxon>
        <taxon>Streptophyta</taxon>
        <taxon>Embryophyta</taxon>
        <taxon>Tracheophyta</taxon>
        <taxon>Spermatophyta</taxon>
        <taxon>Magnoliopsida</taxon>
        <taxon>eudicotyledons</taxon>
        <taxon>Gunneridae</taxon>
        <taxon>Pentapetalae</taxon>
        <taxon>asterids</taxon>
        <taxon>lamiids</taxon>
        <taxon>Lamiales</taxon>
        <taxon>Oleaceae</taxon>
        <taxon>Forsythieae</taxon>
        <taxon>Abeliophyllum</taxon>
    </lineage>
</organism>
<dbReference type="EMBL" id="JBFOLK010000001">
    <property type="protein sequence ID" value="KAL2540911.1"/>
    <property type="molecule type" value="Genomic_DNA"/>
</dbReference>
<dbReference type="InterPro" id="IPR011042">
    <property type="entry name" value="6-blade_b-propeller_TolB-like"/>
</dbReference>
<dbReference type="AlphaFoldDB" id="A0ABD1VU89"/>
<evidence type="ECO:0000313" key="2">
    <source>
        <dbReference type="Proteomes" id="UP001604336"/>
    </source>
</evidence>
<dbReference type="PANTHER" id="PTHR13833">
    <property type="match status" value="1"/>
</dbReference>
<gene>
    <name evidence="1" type="ORF">Adt_01889</name>
</gene>
<proteinExistence type="predicted"/>
<accession>A0ABD1VU89</accession>
<dbReference type="Proteomes" id="UP001604336">
    <property type="component" value="Unassembled WGS sequence"/>
</dbReference>
<name>A0ABD1VU89_9LAMI</name>
<keyword evidence="2" id="KW-1185">Reference proteome</keyword>
<comment type="caution">
    <text evidence="1">The sequence shown here is derived from an EMBL/GenBank/DDBJ whole genome shotgun (WGS) entry which is preliminary data.</text>
</comment>
<protein>
    <submittedName>
        <fullName evidence="1">NHL domain-containing protein</fullName>
    </submittedName>
</protein>
<evidence type="ECO:0000313" key="1">
    <source>
        <dbReference type="EMBL" id="KAL2540911.1"/>
    </source>
</evidence>
<sequence>MQNSLPLRRFEKTGFDLSGQVTGVEGGGGSGATPPKENSNFSACIEGFGDFYNVESVIKRLAGNGQWGYVDGDLDSAMFDRPKSFAVDYRGNVYVADKNNYAIKKITKSGIVKCRATKCRV</sequence>
<dbReference type="Gene3D" id="2.120.10.30">
    <property type="entry name" value="TolB, C-terminal domain"/>
    <property type="match status" value="1"/>
</dbReference>
<reference evidence="2" key="1">
    <citation type="submission" date="2024-07" db="EMBL/GenBank/DDBJ databases">
        <title>Two chromosome-level genome assemblies of Korean endemic species Abeliophyllum distichum and Forsythia ovata (Oleaceae).</title>
        <authorList>
            <person name="Jang H."/>
        </authorList>
    </citation>
    <scope>NUCLEOTIDE SEQUENCE [LARGE SCALE GENOMIC DNA]</scope>
</reference>
<dbReference type="PANTHER" id="PTHR13833:SF71">
    <property type="entry name" value="NHL DOMAIN-CONTAINING PROTEIN"/>
    <property type="match status" value="1"/>
</dbReference>